<dbReference type="GO" id="GO:0034587">
    <property type="term" value="P:piRNA processing"/>
    <property type="evidence" value="ECO:0007669"/>
    <property type="project" value="UniProtKB-ARBA"/>
</dbReference>
<dbReference type="STRING" id="568069.A0A1J1HZG9"/>
<dbReference type="InterPro" id="IPR014811">
    <property type="entry name" value="ArgoL1"/>
</dbReference>
<feature type="domain" description="PAZ" evidence="3">
    <location>
        <begin position="258"/>
        <end position="367"/>
    </location>
</feature>
<dbReference type="CDD" id="cd02846">
    <property type="entry name" value="PAZ_argonaute_like"/>
    <property type="match status" value="1"/>
</dbReference>
<dbReference type="SMART" id="SM00950">
    <property type="entry name" value="Piwi"/>
    <property type="match status" value="1"/>
</dbReference>
<dbReference type="Pfam" id="PF08699">
    <property type="entry name" value="ArgoL1"/>
    <property type="match status" value="1"/>
</dbReference>
<proteinExistence type="inferred from homology"/>
<dbReference type="InterPro" id="IPR036397">
    <property type="entry name" value="RNaseH_sf"/>
</dbReference>
<organism evidence="5 6">
    <name type="scientific">Clunio marinus</name>
    <dbReference type="NCBI Taxonomy" id="568069"/>
    <lineage>
        <taxon>Eukaryota</taxon>
        <taxon>Metazoa</taxon>
        <taxon>Ecdysozoa</taxon>
        <taxon>Arthropoda</taxon>
        <taxon>Hexapoda</taxon>
        <taxon>Insecta</taxon>
        <taxon>Pterygota</taxon>
        <taxon>Neoptera</taxon>
        <taxon>Endopterygota</taxon>
        <taxon>Diptera</taxon>
        <taxon>Nematocera</taxon>
        <taxon>Chironomoidea</taxon>
        <taxon>Chironomidae</taxon>
        <taxon>Clunio</taxon>
    </lineage>
</organism>
<dbReference type="InterPro" id="IPR003165">
    <property type="entry name" value="Piwi"/>
</dbReference>
<gene>
    <name evidence="5" type="primary">similar to Protein argonaute-2</name>
    <name evidence="5" type="ORF">CLUMA_CG007039</name>
</gene>
<dbReference type="GO" id="GO:0003723">
    <property type="term" value="F:RNA binding"/>
    <property type="evidence" value="ECO:0007669"/>
    <property type="project" value="InterPro"/>
</dbReference>
<dbReference type="Pfam" id="PF16486">
    <property type="entry name" value="ArgoN"/>
    <property type="match status" value="1"/>
</dbReference>
<evidence type="ECO:0000259" key="4">
    <source>
        <dbReference type="PROSITE" id="PS50822"/>
    </source>
</evidence>
<dbReference type="InterPro" id="IPR036085">
    <property type="entry name" value="PAZ_dom_sf"/>
</dbReference>
<feature type="domain" description="Piwi" evidence="4">
    <location>
        <begin position="538"/>
        <end position="838"/>
    </location>
</feature>
<protein>
    <submittedName>
        <fullName evidence="5">CLUMA_CG007039, isoform A</fullName>
    </submittedName>
</protein>
<dbReference type="SUPFAM" id="SSF53098">
    <property type="entry name" value="Ribonuclease H-like"/>
    <property type="match status" value="1"/>
</dbReference>
<dbReference type="Gene3D" id="3.30.420.10">
    <property type="entry name" value="Ribonuclease H-like superfamily/Ribonuclease H"/>
    <property type="match status" value="1"/>
</dbReference>
<evidence type="ECO:0000256" key="2">
    <source>
        <dbReference type="SAM" id="MobiDB-lite"/>
    </source>
</evidence>
<dbReference type="SMART" id="SM00949">
    <property type="entry name" value="PAZ"/>
    <property type="match status" value="1"/>
</dbReference>
<dbReference type="Proteomes" id="UP000183832">
    <property type="component" value="Unassembled WGS sequence"/>
</dbReference>
<accession>A0A1J1HZG9</accession>
<evidence type="ECO:0000313" key="5">
    <source>
        <dbReference type="EMBL" id="CRK93503.1"/>
    </source>
</evidence>
<dbReference type="CDD" id="cd04657">
    <property type="entry name" value="Piwi_ago-like"/>
    <property type="match status" value="1"/>
</dbReference>
<dbReference type="Gene3D" id="2.170.260.10">
    <property type="entry name" value="paz domain"/>
    <property type="match status" value="1"/>
</dbReference>
<dbReference type="Pfam" id="PF02170">
    <property type="entry name" value="PAZ"/>
    <property type="match status" value="1"/>
</dbReference>
<dbReference type="InterPro" id="IPR045246">
    <property type="entry name" value="Piwi_ago-like"/>
</dbReference>
<name>A0A1J1HZG9_9DIPT</name>
<dbReference type="InterPro" id="IPR003100">
    <property type="entry name" value="PAZ_dom"/>
</dbReference>
<reference evidence="5 6" key="1">
    <citation type="submission" date="2015-04" db="EMBL/GenBank/DDBJ databases">
        <authorList>
            <person name="Syromyatnikov M.Y."/>
            <person name="Popov V.N."/>
        </authorList>
    </citation>
    <scope>NUCLEOTIDE SEQUENCE [LARGE SCALE GENOMIC DNA]</scope>
</reference>
<dbReference type="Gene3D" id="3.40.50.2300">
    <property type="match status" value="1"/>
</dbReference>
<dbReference type="GO" id="GO:0004521">
    <property type="term" value="F:RNA endonuclease activity"/>
    <property type="evidence" value="ECO:0007669"/>
    <property type="project" value="UniProtKB-ARBA"/>
</dbReference>
<dbReference type="InterPro" id="IPR012337">
    <property type="entry name" value="RNaseH-like_sf"/>
</dbReference>
<dbReference type="Pfam" id="PF02171">
    <property type="entry name" value="Piwi"/>
    <property type="match status" value="1"/>
</dbReference>
<dbReference type="SUPFAM" id="SSF101690">
    <property type="entry name" value="PAZ domain"/>
    <property type="match status" value="1"/>
</dbReference>
<dbReference type="AlphaFoldDB" id="A0A1J1HZG9"/>
<dbReference type="PROSITE" id="PS50822">
    <property type="entry name" value="PIWI"/>
    <property type="match status" value="1"/>
</dbReference>
<dbReference type="InterPro" id="IPR032472">
    <property type="entry name" value="ArgoL2"/>
</dbReference>
<comment type="similarity">
    <text evidence="1">Belongs to the argonaute family.</text>
</comment>
<keyword evidence="6" id="KW-1185">Reference proteome</keyword>
<dbReference type="OrthoDB" id="10252740at2759"/>
<evidence type="ECO:0000256" key="1">
    <source>
        <dbReference type="RuleBase" id="RU361178"/>
    </source>
</evidence>
<dbReference type="InterPro" id="IPR032474">
    <property type="entry name" value="Argonaute_N"/>
</dbReference>
<dbReference type="Pfam" id="PF16488">
    <property type="entry name" value="ArgoL2"/>
    <property type="match status" value="1"/>
</dbReference>
<dbReference type="GO" id="GO:0005737">
    <property type="term" value="C:cytoplasm"/>
    <property type="evidence" value="ECO:0007669"/>
    <property type="project" value="UniProtKB-ARBA"/>
</dbReference>
<dbReference type="PROSITE" id="PS50821">
    <property type="entry name" value="PAZ"/>
    <property type="match status" value="1"/>
</dbReference>
<dbReference type="SMART" id="SM01163">
    <property type="entry name" value="DUF1785"/>
    <property type="match status" value="1"/>
</dbReference>
<dbReference type="PANTHER" id="PTHR22891">
    <property type="entry name" value="EUKARYOTIC TRANSLATION INITIATION FACTOR 2C"/>
    <property type="match status" value="1"/>
</dbReference>
<dbReference type="GO" id="GO:0035194">
    <property type="term" value="P:regulatory ncRNA-mediated post-transcriptional gene silencing"/>
    <property type="evidence" value="ECO:0007669"/>
    <property type="project" value="UniProtKB-ARBA"/>
</dbReference>
<evidence type="ECO:0000313" key="6">
    <source>
        <dbReference type="Proteomes" id="UP000183832"/>
    </source>
</evidence>
<evidence type="ECO:0000259" key="3">
    <source>
        <dbReference type="PROSITE" id="PS50821"/>
    </source>
</evidence>
<feature type="region of interest" description="Disordered" evidence="2">
    <location>
        <begin position="1"/>
        <end position="33"/>
    </location>
</feature>
<dbReference type="EMBL" id="CVRI01000037">
    <property type="protein sequence ID" value="CRK93503.1"/>
    <property type="molecule type" value="Genomic_DNA"/>
</dbReference>
<sequence length="877" mass="100428">MQASHQQPQQEKRKISQSGGQQERPSKKKVALHVSPMKTSKMIETSQDGRVYEGKRGTPCKIEVNYLEILIHNLKPHAFHYDVTFTPDVPKKMLPNALETFMKIHFPKISYAFDGRKSFYTINEMSSDKEEVFEQEVKAILGDRQKDFKVKVRFAAKIEMSVLKNYRKPENQYNDKPMHAVQCLDVIFRTAFNSLINSNGATQAGRTFYFAQSRPLLLGNGLELWLGLFQSAVLGRDALYLNVDVAHKAFPSSMLLIDLIRSFDRNNQLPRYFDDRLIRQLTEFLKMLSVGYRPNRNQPGKTYGFNALKGPANRETFVDESGIKMTVEQYFRMKKGIKLQFPDFPVLWVGSRVRNICLPMEFCEIPAGQGTNKKCTPNAVAKMIKYSATSTDERKKKILDLLSKINYQKPQGEIQGFGLDIASNFNKIDGRIIEPPKLKYKDQTVGPERGAWRGEKFLECGKPVKWAIINCDDRTSIQEVMNLKRNILNESRRMGMILAHSNGDNDYFKPRKSSRRFDDELNCLVDSLEDCKRNGYGIVFVIIVDFNDCYAKVKQAAELKVGILTQCIKANTIFRMGKGNPMMTINNILLKVNAKLNGKNYEVIERSFHSFNEVNNGVMFIGADVTHPSIDQSDIPSVVGIAASYDEVGFRYQCAWRLQQPKEEMIIDLEDILVEQIKFYFKKNGKLPAKLMYYRDGVSEGQFTEVLRIEMTAIGAAMKRIYGTKPQAEVTFIVVQKRHHTRFFPTQKQFSDGRNNNVPAGTVVDKSIVHPFQYQFFLSSHVAIQGVTKPTKYCVLVNESKISPDDLQAITFDLCHLFTRCNRSVSYPAPTYYAHLVAARGKQYTIGSKLEMSLLNQEYKNRILHPFITVECPMFFV</sequence>